<reference evidence="1" key="1">
    <citation type="submission" date="2022-11" db="EMBL/GenBank/DDBJ databases">
        <authorList>
            <person name="Kikuchi T."/>
        </authorList>
    </citation>
    <scope>NUCLEOTIDE SEQUENCE</scope>
    <source>
        <strain evidence="1">PS1010</strain>
    </source>
</reference>
<dbReference type="AlphaFoldDB" id="A0A9P1N1A1"/>
<comment type="caution">
    <text evidence="1">The sequence shown here is derived from an EMBL/GenBank/DDBJ whole genome shotgun (WGS) entry which is preliminary data.</text>
</comment>
<name>A0A9P1N1A1_9PELO</name>
<organism evidence="1 2">
    <name type="scientific">Caenorhabditis angaria</name>
    <dbReference type="NCBI Taxonomy" id="860376"/>
    <lineage>
        <taxon>Eukaryota</taxon>
        <taxon>Metazoa</taxon>
        <taxon>Ecdysozoa</taxon>
        <taxon>Nematoda</taxon>
        <taxon>Chromadorea</taxon>
        <taxon>Rhabditida</taxon>
        <taxon>Rhabditina</taxon>
        <taxon>Rhabditomorpha</taxon>
        <taxon>Rhabditoidea</taxon>
        <taxon>Rhabditidae</taxon>
        <taxon>Peloderinae</taxon>
        <taxon>Caenorhabditis</taxon>
    </lineage>
</organism>
<sequence length="593" mass="69948">MFEWSYHSYGWSTKSTKSPTPFSLGNRNFPYFGEDLLTHLKQPGVCQAFFGDIHEYDYNRLRIAEEKNERLKLRSKKRHLHIVSQLENLELGQNLYGRRSLSSTILNSEHREYRFDQRLTTEFNAVPLKMENRRVIVETTQQLISYNKFEKDFDLSFVEEPFEIWKVFLVDCEQNNRTESFAFVLRSLRFDVYNLNQRDPIKKFILPVIRNCTCIEMNWNKKNESLCIKIGGTYNTFFLLFDILSLECLTSFVVKHSACNKIRRGKISQLELKQDILHIRSGTRLFLYSFPEYWENVGNSRRITDEESSSELPIVFEISRFGRPLFVINETHQIIHVFPNHPFIYVFPRLSHPSFSGNFSHHQFAIPDLKNPETLVNFDQTCTFPPKRRGINFSDFEMLTKNGSALIFADDLTSTFLVFEKFDLVKYYVSNCEETVRQVWKTSIFPNVENRNFYRREKYERSKQNGFGLIFDGDKTLSNHFKIHNAYQSNDGENIIVYLSIENGELLPNGYFIRSKMALGSQTMRFAFIIDDKNGEILRIIPISIRCEKYGRPPCEFTLDDDILLIPEDSSLEVSMMEVWELMEPQQYIIDDN</sequence>
<accession>A0A9P1N1A1</accession>
<evidence type="ECO:0000313" key="2">
    <source>
        <dbReference type="Proteomes" id="UP001152747"/>
    </source>
</evidence>
<dbReference type="Proteomes" id="UP001152747">
    <property type="component" value="Unassembled WGS sequence"/>
</dbReference>
<proteinExistence type="predicted"/>
<evidence type="ECO:0000313" key="1">
    <source>
        <dbReference type="EMBL" id="CAI5447292.1"/>
    </source>
</evidence>
<keyword evidence="2" id="KW-1185">Reference proteome</keyword>
<protein>
    <submittedName>
        <fullName evidence="1">Uncharacterized protein</fullName>
    </submittedName>
</protein>
<dbReference type="EMBL" id="CANHGI010000004">
    <property type="protein sequence ID" value="CAI5447292.1"/>
    <property type="molecule type" value="Genomic_DNA"/>
</dbReference>
<gene>
    <name evidence="1" type="ORF">CAMP_LOCUS9929</name>
</gene>